<feature type="region of interest" description="Disordered" evidence="1">
    <location>
        <begin position="70"/>
        <end position="91"/>
    </location>
</feature>
<name>A0A381VDT7_9ZZZZ</name>
<dbReference type="GO" id="GO:0003677">
    <property type="term" value="F:DNA binding"/>
    <property type="evidence" value="ECO:0007669"/>
    <property type="project" value="InterPro"/>
</dbReference>
<dbReference type="InterPro" id="IPR010982">
    <property type="entry name" value="Lambda_DNA-bd_dom_sf"/>
</dbReference>
<sequence length="329" mass="37937">VSKLNEMIREFREDIGQSIEGLALLMQLEPDEFARLEEDWIPPDDILKRLCALFEWNYNDIKRLADKTPSVKSKKKELEKPSSSLAGETSAKTEVPQFAKMIQEARITAGQNTLGIATLLSIAPDYYEEFESGLIPPDDLLRKLCSLYGWNYKQIQQKINSQSPILYGTRQPPLPVKEMQARLPKIELPEIPDIPEGVTLHELIQQSRIEAKQNVEGISLLLQISTEYYEQIEAGEVFPEQELLKRICSLFGWNYHELLQREKRSQLSKLQPAVTSLDSSDSSITETKLREIQEEIAANWQQISREQQETILTHLELVSKMMEHWKNED</sequence>
<gene>
    <name evidence="3" type="ORF">METZ01_LOCUS91168</name>
</gene>
<dbReference type="SMART" id="SM00530">
    <property type="entry name" value="HTH_XRE"/>
    <property type="match status" value="3"/>
</dbReference>
<dbReference type="Gene3D" id="1.10.260.40">
    <property type="entry name" value="lambda repressor-like DNA-binding domains"/>
    <property type="match status" value="1"/>
</dbReference>
<proteinExistence type="predicted"/>
<dbReference type="EMBL" id="UINC01008518">
    <property type="protein sequence ID" value="SVA38314.1"/>
    <property type="molecule type" value="Genomic_DNA"/>
</dbReference>
<dbReference type="SUPFAM" id="SSF47413">
    <property type="entry name" value="lambda repressor-like DNA-binding domains"/>
    <property type="match status" value="2"/>
</dbReference>
<accession>A0A381VDT7</accession>
<evidence type="ECO:0000313" key="3">
    <source>
        <dbReference type="EMBL" id="SVA38314.1"/>
    </source>
</evidence>
<reference evidence="3" key="1">
    <citation type="submission" date="2018-05" db="EMBL/GenBank/DDBJ databases">
        <authorList>
            <person name="Lanie J.A."/>
            <person name="Ng W.-L."/>
            <person name="Kazmierczak K.M."/>
            <person name="Andrzejewski T.M."/>
            <person name="Davidsen T.M."/>
            <person name="Wayne K.J."/>
            <person name="Tettelin H."/>
            <person name="Glass J.I."/>
            <person name="Rusch D."/>
            <person name="Podicherti R."/>
            <person name="Tsui H.-C.T."/>
            <person name="Winkler M.E."/>
        </authorList>
    </citation>
    <scope>NUCLEOTIDE SEQUENCE</scope>
</reference>
<feature type="domain" description="HTH cro/C1-type" evidence="2">
    <location>
        <begin position="203"/>
        <end position="258"/>
    </location>
</feature>
<feature type="non-terminal residue" evidence="3">
    <location>
        <position position="1"/>
    </location>
</feature>
<evidence type="ECO:0000256" key="1">
    <source>
        <dbReference type="SAM" id="MobiDB-lite"/>
    </source>
</evidence>
<dbReference type="InterPro" id="IPR001387">
    <property type="entry name" value="Cro/C1-type_HTH"/>
</dbReference>
<organism evidence="3">
    <name type="scientific">marine metagenome</name>
    <dbReference type="NCBI Taxonomy" id="408172"/>
    <lineage>
        <taxon>unclassified sequences</taxon>
        <taxon>metagenomes</taxon>
        <taxon>ecological metagenomes</taxon>
    </lineage>
</organism>
<feature type="domain" description="HTH cro/C1-type" evidence="2">
    <location>
        <begin position="101"/>
        <end position="155"/>
    </location>
</feature>
<dbReference type="AlphaFoldDB" id="A0A381VDT7"/>
<feature type="domain" description="HTH cro/C1-type" evidence="2">
    <location>
        <begin position="7"/>
        <end position="61"/>
    </location>
</feature>
<evidence type="ECO:0000259" key="2">
    <source>
        <dbReference type="SMART" id="SM00530"/>
    </source>
</evidence>
<protein>
    <recommendedName>
        <fullName evidence="2">HTH cro/C1-type domain-containing protein</fullName>
    </recommendedName>
</protein>